<dbReference type="Gene3D" id="3.90.220.20">
    <property type="entry name" value="DNA methylase specificity domains"/>
    <property type="match status" value="3"/>
</dbReference>
<comment type="similarity">
    <text evidence="1">Belongs to the type-I restriction system S methylase family.</text>
</comment>
<dbReference type="EMBL" id="QJKC01000001">
    <property type="protein sequence ID" value="PXX51106.1"/>
    <property type="molecule type" value="Genomic_DNA"/>
</dbReference>
<dbReference type="OrthoDB" id="5298944at2"/>
<dbReference type="InterPro" id="IPR044946">
    <property type="entry name" value="Restrct_endonuc_typeI_TRD_sf"/>
</dbReference>
<gene>
    <name evidence="6" type="ORF">DFR38_101167</name>
</gene>
<feature type="domain" description="Type I restriction modification DNA specificity" evidence="5">
    <location>
        <begin position="5"/>
        <end position="181"/>
    </location>
</feature>
<dbReference type="InterPro" id="IPR051212">
    <property type="entry name" value="Type-I_RE_S_subunit"/>
</dbReference>
<sequence>MSELPKGWSSVAISEIAIYNPKTVAPENTECAFSPMQYLGTNFRSQLGFEVKTWGDIKKAYTHFQNGDVLMAKVTPCFENGKAGIASDLPSGIGAGSSEFMVFRSTEAILNRFLLGWLSTQDFRRRATVAMTGSVGLKRVPKDFVLAEQIPLAPFPEQKRIADKLDATLARVDICRERLARVAPILKRFRQSVLAAATSGRLTADWREQQRHSNAGSDAKKQQCNLCRKDAEWTDEINPASVTQNECSTCQARPNLQSFQTAEDILSKSLAEKAISNPRGYKKTVALEPHPDEILPQGWCWISLDQACLKITDGTHHSPVNLSSGDFMYVTSKNVREGYLDLSSITYVNKETHAEIYARCDVKVQDVLYVKDGVNTGLACVNALEDPISLLSSVGVLRPSSILKPIYLQHYLNSPTGRGKMLGKMLGTAIKRLTIGKIAESPISIPPLAEQTEIVRRVETLFAFADRLEARLASATVAAERLTPSLLAKAFRGELVPQDPNDEPASELLKRLAASRESAGKAPKAKRSRKPAAA</sequence>
<organism evidence="6 7">
    <name type="scientific">Aquitalea magnusonii</name>
    <dbReference type="NCBI Taxonomy" id="332411"/>
    <lineage>
        <taxon>Bacteria</taxon>
        <taxon>Pseudomonadati</taxon>
        <taxon>Pseudomonadota</taxon>
        <taxon>Betaproteobacteria</taxon>
        <taxon>Neisseriales</taxon>
        <taxon>Chromobacteriaceae</taxon>
        <taxon>Aquitalea</taxon>
    </lineage>
</organism>
<keyword evidence="3" id="KW-0238">DNA-binding</keyword>
<evidence type="ECO:0000313" key="6">
    <source>
        <dbReference type="EMBL" id="PXX51106.1"/>
    </source>
</evidence>
<dbReference type="PANTHER" id="PTHR43140:SF1">
    <property type="entry name" value="TYPE I RESTRICTION ENZYME ECOKI SPECIFICITY SUBUNIT"/>
    <property type="match status" value="1"/>
</dbReference>
<feature type="domain" description="Type I restriction modification DNA specificity" evidence="5">
    <location>
        <begin position="385"/>
        <end position="471"/>
    </location>
</feature>
<keyword evidence="7" id="KW-1185">Reference proteome</keyword>
<dbReference type="CDD" id="cd17260">
    <property type="entry name" value="RMtype1_S_EcoEI-TRD1-CR1_like"/>
    <property type="match status" value="1"/>
</dbReference>
<evidence type="ECO:0000256" key="4">
    <source>
        <dbReference type="SAM" id="MobiDB-lite"/>
    </source>
</evidence>
<evidence type="ECO:0000313" key="7">
    <source>
        <dbReference type="Proteomes" id="UP000248395"/>
    </source>
</evidence>
<protein>
    <submittedName>
        <fullName evidence="6">Type I restriction enzyme S subunit</fullName>
    </submittedName>
</protein>
<name>A0A318JRG2_9NEIS</name>
<feature type="compositionally biased region" description="Basic residues" evidence="4">
    <location>
        <begin position="523"/>
        <end position="534"/>
    </location>
</feature>
<dbReference type="GO" id="GO:0009307">
    <property type="term" value="P:DNA restriction-modification system"/>
    <property type="evidence" value="ECO:0007669"/>
    <property type="project" value="UniProtKB-KW"/>
</dbReference>
<dbReference type="Pfam" id="PF01420">
    <property type="entry name" value="Methylase_S"/>
    <property type="match status" value="2"/>
</dbReference>
<dbReference type="GO" id="GO:0003677">
    <property type="term" value="F:DNA binding"/>
    <property type="evidence" value="ECO:0007669"/>
    <property type="project" value="UniProtKB-KW"/>
</dbReference>
<comment type="caution">
    <text evidence="6">The sequence shown here is derived from an EMBL/GenBank/DDBJ whole genome shotgun (WGS) entry which is preliminary data.</text>
</comment>
<dbReference type="PANTHER" id="PTHR43140">
    <property type="entry name" value="TYPE-1 RESTRICTION ENZYME ECOKI SPECIFICITY PROTEIN"/>
    <property type="match status" value="1"/>
</dbReference>
<evidence type="ECO:0000259" key="5">
    <source>
        <dbReference type="Pfam" id="PF01420"/>
    </source>
</evidence>
<evidence type="ECO:0000256" key="3">
    <source>
        <dbReference type="ARBA" id="ARBA00023125"/>
    </source>
</evidence>
<dbReference type="AlphaFoldDB" id="A0A318JRG2"/>
<dbReference type="RefSeq" id="WP_082693376.1">
    <property type="nucleotide sequence ID" value="NZ_LNQU01000033.1"/>
</dbReference>
<dbReference type="SUPFAM" id="SSF116734">
    <property type="entry name" value="DNA methylase specificity domain"/>
    <property type="match status" value="2"/>
</dbReference>
<dbReference type="InterPro" id="IPR000055">
    <property type="entry name" value="Restrct_endonuc_typeI_TRD"/>
</dbReference>
<evidence type="ECO:0000256" key="2">
    <source>
        <dbReference type="ARBA" id="ARBA00022747"/>
    </source>
</evidence>
<keyword evidence="2" id="KW-0680">Restriction system</keyword>
<proteinExistence type="inferred from homology"/>
<dbReference type="Proteomes" id="UP000248395">
    <property type="component" value="Unassembled WGS sequence"/>
</dbReference>
<reference evidence="6 7" key="1">
    <citation type="submission" date="2018-05" db="EMBL/GenBank/DDBJ databases">
        <title>Genomic Encyclopedia of Type Strains, Phase IV (KMG-IV): sequencing the most valuable type-strain genomes for metagenomic binning, comparative biology and taxonomic classification.</title>
        <authorList>
            <person name="Goeker M."/>
        </authorList>
    </citation>
    <scope>NUCLEOTIDE SEQUENCE [LARGE SCALE GENOMIC DNA]</scope>
    <source>
        <strain evidence="6 7">DSM 25134</strain>
    </source>
</reference>
<accession>A0A318JRG2</accession>
<feature type="region of interest" description="Disordered" evidence="4">
    <location>
        <begin position="496"/>
        <end position="534"/>
    </location>
</feature>
<evidence type="ECO:0000256" key="1">
    <source>
        <dbReference type="ARBA" id="ARBA00010923"/>
    </source>
</evidence>